<dbReference type="Gene3D" id="3.30.40.10">
    <property type="entry name" value="Zinc/RING finger domain, C3HC4 (zinc finger)"/>
    <property type="match status" value="2"/>
</dbReference>
<dbReference type="EMBL" id="BMAO01020464">
    <property type="protein sequence ID" value="GFQ67552.1"/>
    <property type="molecule type" value="Genomic_DNA"/>
</dbReference>
<accession>A0A8X6F1P2</accession>
<dbReference type="SUPFAM" id="SSF57903">
    <property type="entry name" value="FYVE/PHD zinc finger"/>
    <property type="match status" value="1"/>
</dbReference>
<comment type="caution">
    <text evidence="7">The sequence shown here is derived from an EMBL/GenBank/DDBJ whole genome shotgun (WGS) entry which is preliminary data.</text>
</comment>
<dbReference type="OrthoDB" id="1935339at2759"/>
<dbReference type="PANTHER" id="PTHR12618">
    <property type="entry name" value="PHD AND RING FINGER DOMAIN-CONTAINING PROTEIN 1"/>
    <property type="match status" value="1"/>
</dbReference>
<feature type="domain" description="PHD-type" evidence="5">
    <location>
        <begin position="79"/>
        <end position="129"/>
    </location>
</feature>
<dbReference type="PROSITE" id="PS00518">
    <property type="entry name" value="ZF_RING_1"/>
    <property type="match status" value="1"/>
</dbReference>
<gene>
    <name evidence="7" type="primary">PHRF1</name>
    <name evidence="7" type="ORF">TNCT_127911</name>
</gene>
<dbReference type="PROSITE" id="PS50016">
    <property type="entry name" value="ZF_PHD_2"/>
    <property type="match status" value="1"/>
</dbReference>
<dbReference type="GO" id="GO:0008270">
    <property type="term" value="F:zinc ion binding"/>
    <property type="evidence" value="ECO:0007669"/>
    <property type="project" value="UniProtKB-KW"/>
</dbReference>
<dbReference type="PROSITE" id="PS01359">
    <property type="entry name" value="ZF_PHD_1"/>
    <property type="match status" value="1"/>
</dbReference>
<feature type="domain" description="RING-type" evidence="6">
    <location>
        <begin position="8"/>
        <end position="49"/>
    </location>
</feature>
<organism evidence="7 8">
    <name type="scientific">Trichonephila clavata</name>
    <name type="common">Joro spider</name>
    <name type="synonym">Nephila clavata</name>
    <dbReference type="NCBI Taxonomy" id="2740835"/>
    <lineage>
        <taxon>Eukaryota</taxon>
        <taxon>Metazoa</taxon>
        <taxon>Ecdysozoa</taxon>
        <taxon>Arthropoda</taxon>
        <taxon>Chelicerata</taxon>
        <taxon>Arachnida</taxon>
        <taxon>Araneae</taxon>
        <taxon>Araneomorphae</taxon>
        <taxon>Entelegynae</taxon>
        <taxon>Araneoidea</taxon>
        <taxon>Nephilidae</taxon>
        <taxon>Trichonephila</taxon>
    </lineage>
</organism>
<dbReference type="InterPro" id="IPR019786">
    <property type="entry name" value="Zinc_finger_PHD-type_CS"/>
</dbReference>
<proteinExistence type="predicted"/>
<keyword evidence="2 4" id="KW-0863">Zinc-finger</keyword>
<dbReference type="SUPFAM" id="SSF57850">
    <property type="entry name" value="RING/U-box"/>
    <property type="match status" value="1"/>
</dbReference>
<dbReference type="InterPro" id="IPR013083">
    <property type="entry name" value="Znf_RING/FYVE/PHD"/>
</dbReference>
<dbReference type="InterPro" id="IPR001965">
    <property type="entry name" value="Znf_PHD"/>
</dbReference>
<keyword evidence="8" id="KW-1185">Reference proteome</keyword>
<dbReference type="SMART" id="SM00184">
    <property type="entry name" value="RING"/>
    <property type="match status" value="2"/>
</dbReference>
<dbReference type="InterPro" id="IPR001841">
    <property type="entry name" value="Znf_RING"/>
</dbReference>
<dbReference type="Pfam" id="PF00628">
    <property type="entry name" value="PHD"/>
    <property type="match status" value="1"/>
</dbReference>
<dbReference type="Pfam" id="PF13639">
    <property type="entry name" value="zf-RING_2"/>
    <property type="match status" value="1"/>
</dbReference>
<dbReference type="InterPro" id="IPR019787">
    <property type="entry name" value="Znf_PHD-finger"/>
</dbReference>
<sequence>MDGKDNICPICFESFKENRKAYTDVCDHVFCFSCLDKWLKMESCCPIDRKRIRKFISGDEIIKVKSRKRRRSKTLYDVSVFCEICNDSKQNDTVILCDSCDLAYHMVCLDPPLKSVPSGHWYCALCKDVAKRLKGKAKGKAYSRVIH</sequence>
<keyword evidence="1" id="KW-0479">Metal-binding</keyword>
<dbReference type="InterPro" id="IPR047157">
    <property type="entry name" value="PHRF1/Atg35"/>
</dbReference>
<evidence type="ECO:0000313" key="8">
    <source>
        <dbReference type="Proteomes" id="UP000887116"/>
    </source>
</evidence>
<dbReference type="SMART" id="SM00249">
    <property type="entry name" value="PHD"/>
    <property type="match status" value="1"/>
</dbReference>
<dbReference type="InterPro" id="IPR017907">
    <property type="entry name" value="Znf_RING_CS"/>
</dbReference>
<keyword evidence="3" id="KW-0862">Zinc</keyword>
<dbReference type="AlphaFoldDB" id="A0A8X6F1P2"/>
<evidence type="ECO:0000256" key="4">
    <source>
        <dbReference type="PROSITE-ProRule" id="PRU00175"/>
    </source>
</evidence>
<evidence type="ECO:0000259" key="6">
    <source>
        <dbReference type="PROSITE" id="PS50089"/>
    </source>
</evidence>
<dbReference type="InterPro" id="IPR011011">
    <property type="entry name" value="Znf_FYVE_PHD"/>
</dbReference>
<evidence type="ECO:0000259" key="5">
    <source>
        <dbReference type="PROSITE" id="PS50016"/>
    </source>
</evidence>
<evidence type="ECO:0000256" key="3">
    <source>
        <dbReference type="ARBA" id="ARBA00022833"/>
    </source>
</evidence>
<evidence type="ECO:0000256" key="1">
    <source>
        <dbReference type="ARBA" id="ARBA00022723"/>
    </source>
</evidence>
<reference evidence="7" key="1">
    <citation type="submission" date="2020-07" db="EMBL/GenBank/DDBJ databases">
        <title>Multicomponent nature underlies the extraordinary mechanical properties of spider dragline silk.</title>
        <authorList>
            <person name="Kono N."/>
            <person name="Nakamura H."/>
            <person name="Mori M."/>
            <person name="Yoshida Y."/>
            <person name="Ohtoshi R."/>
            <person name="Malay A.D."/>
            <person name="Moran D.A.P."/>
            <person name="Tomita M."/>
            <person name="Numata K."/>
            <person name="Arakawa K."/>
        </authorList>
    </citation>
    <scope>NUCLEOTIDE SEQUENCE</scope>
</reference>
<dbReference type="Proteomes" id="UP000887116">
    <property type="component" value="Unassembled WGS sequence"/>
</dbReference>
<dbReference type="PANTHER" id="PTHR12618:SF20">
    <property type="entry name" value="PHD AND RING FINGER DOMAIN-CONTAINING PROTEIN 1"/>
    <property type="match status" value="1"/>
</dbReference>
<evidence type="ECO:0000256" key="2">
    <source>
        <dbReference type="ARBA" id="ARBA00022771"/>
    </source>
</evidence>
<protein>
    <submittedName>
        <fullName evidence="7">PHD and RING finger domain-containing protein 1</fullName>
    </submittedName>
</protein>
<dbReference type="PROSITE" id="PS50089">
    <property type="entry name" value="ZF_RING_2"/>
    <property type="match status" value="1"/>
</dbReference>
<evidence type="ECO:0000313" key="7">
    <source>
        <dbReference type="EMBL" id="GFQ67552.1"/>
    </source>
</evidence>
<name>A0A8X6F1P2_TRICU</name>